<dbReference type="InterPro" id="IPR052896">
    <property type="entry name" value="GGT-like_enzyme"/>
</dbReference>
<dbReference type="Pfam" id="PF01019">
    <property type="entry name" value="G_glu_transpept"/>
    <property type="match status" value="1"/>
</dbReference>
<dbReference type="Proteomes" id="UP000054197">
    <property type="component" value="Unassembled WGS sequence"/>
</dbReference>
<dbReference type="PANTHER" id="PTHR43881:SF1">
    <property type="entry name" value="GAMMA-GLUTAMYLTRANSPEPTIDASE (AFU_ORTHOLOGUE AFUA_4G13580)"/>
    <property type="match status" value="1"/>
</dbReference>
<dbReference type="InterPro" id="IPR029055">
    <property type="entry name" value="Ntn_hydrolases_N"/>
</dbReference>
<dbReference type="SUPFAM" id="SSF56235">
    <property type="entry name" value="N-terminal nucleophile aminohydrolases (Ntn hydrolases)"/>
    <property type="match status" value="1"/>
</dbReference>
<dbReference type="AlphaFoldDB" id="A0A0W0H4V4"/>
<evidence type="ECO:0000313" key="1">
    <source>
        <dbReference type="EMBL" id="KTB55870.1"/>
    </source>
</evidence>
<proteinExistence type="predicted"/>
<comment type="caution">
    <text evidence="1">The sequence shown here is derived from an EMBL/GenBank/DDBJ whole genome shotgun (WGS) entry which is preliminary data.</text>
</comment>
<evidence type="ECO:0000313" key="2">
    <source>
        <dbReference type="Proteomes" id="UP000054197"/>
    </source>
</evidence>
<sequence>MNEFSPHRDDVLQAWFDTFLIDGRAPRAGEIFRNPAQARTLEELAATGCESLYRGALAERLDAHSRAGGGYLRASDLKDYRAQWVEPIHINY</sequence>
<protein>
    <submittedName>
        <fullName evidence="1">Uncharacterized protein</fullName>
    </submittedName>
</protein>
<dbReference type="PANTHER" id="PTHR43881">
    <property type="entry name" value="GAMMA-GLUTAMYLTRANSPEPTIDASE (AFU_ORTHOLOGUE AFUA_4G13580)"/>
    <property type="match status" value="1"/>
</dbReference>
<name>A0A0W0H4V4_PSEFL</name>
<accession>A0A0W0H4V4</accession>
<reference evidence="1 2" key="1">
    <citation type="submission" date="2015-09" db="EMBL/GenBank/DDBJ databases">
        <title>Genome sequence of ICMP 11288.</title>
        <authorList>
            <person name="Visnovsky S."/>
            <person name="Lu A."/>
            <person name="Panda P."/>
            <person name="Pitman A."/>
        </authorList>
    </citation>
    <scope>NUCLEOTIDE SEQUENCE [LARGE SCALE GENOMIC DNA]</scope>
    <source>
        <strain evidence="1 2">ICMP 11288</strain>
    </source>
</reference>
<dbReference type="EMBL" id="LKEF01000076">
    <property type="protein sequence ID" value="KTB55870.1"/>
    <property type="molecule type" value="Genomic_DNA"/>
</dbReference>
<feature type="non-terminal residue" evidence="1">
    <location>
        <position position="92"/>
    </location>
</feature>
<organism evidence="1 2">
    <name type="scientific">Pseudomonas fluorescens ICMP 11288</name>
    <dbReference type="NCBI Taxonomy" id="1198309"/>
    <lineage>
        <taxon>Bacteria</taxon>
        <taxon>Pseudomonadati</taxon>
        <taxon>Pseudomonadota</taxon>
        <taxon>Gammaproteobacteria</taxon>
        <taxon>Pseudomonadales</taxon>
        <taxon>Pseudomonadaceae</taxon>
        <taxon>Pseudomonas</taxon>
    </lineage>
</organism>
<gene>
    <name evidence="1" type="ORF">AO063_29040</name>
</gene>